<gene>
    <name evidence="1" type="ORF">P9847_13465</name>
</gene>
<dbReference type="EMBL" id="JARTLD010000032">
    <property type="protein sequence ID" value="MED5018314.1"/>
    <property type="molecule type" value="Genomic_DNA"/>
</dbReference>
<name>A0ABU6PTU4_9BACL</name>
<evidence type="ECO:0008006" key="3">
    <source>
        <dbReference type="Google" id="ProtNLM"/>
    </source>
</evidence>
<sequence length="85" mass="9494">MNCQGHQAHMVVGRNAITIVVTGPDGFFQTYTVTVTRKGEEAITQSVPVLPEEALSPAVATEKTEWTANEDHCKEINREEFLYRT</sequence>
<dbReference type="Proteomes" id="UP001343257">
    <property type="component" value="Unassembled WGS sequence"/>
</dbReference>
<proteinExistence type="predicted"/>
<organism evidence="1 2">
    <name type="scientific">Paenibacillus chibensis</name>
    <dbReference type="NCBI Taxonomy" id="59846"/>
    <lineage>
        <taxon>Bacteria</taxon>
        <taxon>Bacillati</taxon>
        <taxon>Bacillota</taxon>
        <taxon>Bacilli</taxon>
        <taxon>Bacillales</taxon>
        <taxon>Paenibacillaceae</taxon>
        <taxon>Paenibacillus</taxon>
    </lineage>
</organism>
<dbReference type="RefSeq" id="WP_328278543.1">
    <property type="nucleotide sequence ID" value="NZ_JARTLD010000032.1"/>
</dbReference>
<protein>
    <recommendedName>
        <fullName evidence="3">Cadherin-like beta sandwich domain-containing protein</fullName>
    </recommendedName>
</protein>
<keyword evidence="2" id="KW-1185">Reference proteome</keyword>
<accession>A0ABU6PTU4</accession>
<comment type="caution">
    <text evidence="1">The sequence shown here is derived from an EMBL/GenBank/DDBJ whole genome shotgun (WGS) entry which is preliminary data.</text>
</comment>
<evidence type="ECO:0000313" key="1">
    <source>
        <dbReference type="EMBL" id="MED5018314.1"/>
    </source>
</evidence>
<reference evidence="1 2" key="1">
    <citation type="submission" date="2023-03" db="EMBL/GenBank/DDBJ databases">
        <title>Bacillus Genome Sequencing.</title>
        <authorList>
            <person name="Dunlap C."/>
        </authorList>
    </citation>
    <scope>NUCLEOTIDE SEQUENCE [LARGE SCALE GENOMIC DNA]</scope>
    <source>
        <strain evidence="1 2">NRS-52</strain>
    </source>
</reference>
<evidence type="ECO:0000313" key="2">
    <source>
        <dbReference type="Proteomes" id="UP001343257"/>
    </source>
</evidence>